<dbReference type="InterPro" id="IPR002110">
    <property type="entry name" value="Ankyrin_rpt"/>
</dbReference>
<comment type="subcellular location">
    <subcellularLocation>
        <location evidence="1">Membrane</location>
        <topology evidence="1">Multi-pass membrane protein</topology>
    </subcellularLocation>
</comment>
<comment type="caution">
    <text evidence="11">The sequence shown here is derived from an EMBL/GenBank/DDBJ whole genome shotgun (WGS) entry which is preliminary data.</text>
</comment>
<evidence type="ECO:0000256" key="6">
    <source>
        <dbReference type="ARBA" id="ARBA00023136"/>
    </source>
</evidence>
<dbReference type="InterPro" id="IPR026961">
    <property type="entry name" value="PGG_dom"/>
</dbReference>
<keyword evidence="2 9" id="KW-0812">Transmembrane</keyword>
<feature type="repeat" description="ANK" evidence="7">
    <location>
        <begin position="176"/>
        <end position="198"/>
    </location>
</feature>
<feature type="region of interest" description="Disordered" evidence="8">
    <location>
        <begin position="257"/>
        <end position="284"/>
    </location>
</feature>
<dbReference type="Pfam" id="PF12796">
    <property type="entry name" value="Ank_2"/>
    <property type="match status" value="2"/>
</dbReference>
<dbReference type="Proteomes" id="UP001604336">
    <property type="component" value="Unassembled WGS sequence"/>
</dbReference>
<dbReference type="PROSITE" id="PS50297">
    <property type="entry name" value="ANK_REP_REGION"/>
    <property type="match status" value="3"/>
</dbReference>
<dbReference type="SMART" id="SM00248">
    <property type="entry name" value="ANK"/>
    <property type="match status" value="5"/>
</dbReference>
<dbReference type="Gene3D" id="1.25.40.20">
    <property type="entry name" value="Ankyrin repeat-containing domain"/>
    <property type="match status" value="2"/>
</dbReference>
<dbReference type="Pfam" id="PF13962">
    <property type="entry name" value="PGG"/>
    <property type="match status" value="1"/>
</dbReference>
<keyword evidence="6 9" id="KW-0472">Membrane</keyword>
<dbReference type="PROSITE" id="PS50088">
    <property type="entry name" value="ANK_REPEAT"/>
    <property type="match status" value="3"/>
</dbReference>
<name>A0ABD1PAP2_9LAMI</name>
<gene>
    <name evidence="11" type="ORF">Adt_44374</name>
</gene>
<dbReference type="InterPro" id="IPR036770">
    <property type="entry name" value="Ankyrin_rpt-contain_sf"/>
</dbReference>
<keyword evidence="3" id="KW-0677">Repeat</keyword>
<accession>A0ABD1PAP2</accession>
<evidence type="ECO:0000256" key="9">
    <source>
        <dbReference type="SAM" id="Phobius"/>
    </source>
</evidence>
<feature type="domain" description="PGG" evidence="10">
    <location>
        <begin position="294"/>
        <end position="387"/>
    </location>
</feature>
<proteinExistence type="predicted"/>
<evidence type="ECO:0000256" key="1">
    <source>
        <dbReference type="ARBA" id="ARBA00004141"/>
    </source>
</evidence>
<sequence length="455" mass="50682">MDRRLIEAAQKGDVHQLLSLVKDDPFLLKAVALSGGETPLHIACMGCNLNFVKELLNLGPELAKDLSHEGLSPLHIAAANGDLEIVKELLKIDYNLCGVKGKERRIPLHYAVIKGRTSVIRELLSAREDSIREVTARGETSLHLAVKNNQFEALKSLTVYLKTYDKEDILNKKDAQGNTILHLAVSRKQYEVVELVLDENFVNKGRLELNSLNKRDLTPLDVLLSEGGDYEIEEMLRQAVASQLENLHLGQQAMQTVRMHQDASANELRRERPPKPSKKLQDYFKYDKTKDSPSKVRNTLLVIAVLIATATYQAVLSPPGGVWQDDFSPTSNTTTINDATQPPAHTAGKAVMGTHNTVQFGLFLLFNSIGFFMSVHMLYFLTVKFPLQLELQVSLFALVATYDTCMGAIAPKGKLSLFFVILSAVMPLLMAILTRVARDYHRRPRCVSPSTRANP</sequence>
<evidence type="ECO:0000256" key="2">
    <source>
        <dbReference type="ARBA" id="ARBA00022692"/>
    </source>
</evidence>
<evidence type="ECO:0000259" key="10">
    <source>
        <dbReference type="Pfam" id="PF13962"/>
    </source>
</evidence>
<feature type="repeat" description="ANK" evidence="7">
    <location>
        <begin position="69"/>
        <end position="91"/>
    </location>
</feature>
<dbReference type="PANTHER" id="PTHR24186:SF56">
    <property type="entry name" value="PGG DOMAIN-CONTAINING PROTEIN"/>
    <property type="match status" value="1"/>
</dbReference>
<dbReference type="AlphaFoldDB" id="A0ABD1PAP2"/>
<keyword evidence="12" id="KW-1185">Reference proteome</keyword>
<dbReference type="PANTHER" id="PTHR24186">
    <property type="entry name" value="PROTEIN PHOSPHATASE 1 REGULATORY SUBUNIT"/>
    <property type="match status" value="1"/>
</dbReference>
<evidence type="ECO:0000313" key="12">
    <source>
        <dbReference type="Proteomes" id="UP001604336"/>
    </source>
</evidence>
<evidence type="ECO:0000256" key="4">
    <source>
        <dbReference type="ARBA" id="ARBA00022989"/>
    </source>
</evidence>
<feature type="repeat" description="ANK" evidence="7">
    <location>
        <begin position="35"/>
        <end position="62"/>
    </location>
</feature>
<evidence type="ECO:0000256" key="7">
    <source>
        <dbReference type="PROSITE-ProRule" id="PRU00023"/>
    </source>
</evidence>
<organism evidence="11 12">
    <name type="scientific">Abeliophyllum distichum</name>
    <dbReference type="NCBI Taxonomy" id="126358"/>
    <lineage>
        <taxon>Eukaryota</taxon>
        <taxon>Viridiplantae</taxon>
        <taxon>Streptophyta</taxon>
        <taxon>Embryophyta</taxon>
        <taxon>Tracheophyta</taxon>
        <taxon>Spermatophyta</taxon>
        <taxon>Magnoliopsida</taxon>
        <taxon>eudicotyledons</taxon>
        <taxon>Gunneridae</taxon>
        <taxon>Pentapetalae</taxon>
        <taxon>asterids</taxon>
        <taxon>lamiids</taxon>
        <taxon>Lamiales</taxon>
        <taxon>Oleaceae</taxon>
        <taxon>Forsythieae</taxon>
        <taxon>Abeliophyllum</taxon>
    </lineage>
</organism>
<reference evidence="12" key="1">
    <citation type="submission" date="2024-07" db="EMBL/GenBank/DDBJ databases">
        <title>Two chromosome-level genome assemblies of Korean endemic species Abeliophyllum distichum and Forsythia ovata (Oleaceae).</title>
        <authorList>
            <person name="Jang H."/>
        </authorList>
    </citation>
    <scope>NUCLEOTIDE SEQUENCE [LARGE SCALE GENOMIC DNA]</scope>
</reference>
<feature type="transmembrane region" description="Helical" evidence="9">
    <location>
        <begin position="298"/>
        <end position="316"/>
    </location>
</feature>
<feature type="transmembrane region" description="Helical" evidence="9">
    <location>
        <begin position="393"/>
        <end position="410"/>
    </location>
</feature>
<evidence type="ECO:0000256" key="3">
    <source>
        <dbReference type="ARBA" id="ARBA00022737"/>
    </source>
</evidence>
<keyword evidence="4 9" id="KW-1133">Transmembrane helix</keyword>
<evidence type="ECO:0000256" key="5">
    <source>
        <dbReference type="ARBA" id="ARBA00023043"/>
    </source>
</evidence>
<feature type="transmembrane region" description="Helical" evidence="9">
    <location>
        <begin position="416"/>
        <end position="436"/>
    </location>
</feature>
<keyword evidence="5 7" id="KW-0040">ANK repeat</keyword>
<dbReference type="SUPFAM" id="SSF48403">
    <property type="entry name" value="Ankyrin repeat"/>
    <property type="match status" value="1"/>
</dbReference>
<dbReference type="GO" id="GO:0016020">
    <property type="term" value="C:membrane"/>
    <property type="evidence" value="ECO:0007669"/>
    <property type="project" value="UniProtKB-SubCell"/>
</dbReference>
<evidence type="ECO:0000313" key="11">
    <source>
        <dbReference type="EMBL" id="KAL2460954.1"/>
    </source>
</evidence>
<protein>
    <submittedName>
        <fullName evidence="11">Ankyrin repeat family protein</fullName>
    </submittedName>
</protein>
<feature type="compositionally biased region" description="Basic and acidic residues" evidence="8">
    <location>
        <begin position="267"/>
        <end position="284"/>
    </location>
</feature>
<dbReference type="EMBL" id="JBFOLK010000014">
    <property type="protein sequence ID" value="KAL2460954.1"/>
    <property type="molecule type" value="Genomic_DNA"/>
</dbReference>
<feature type="transmembrane region" description="Helical" evidence="9">
    <location>
        <begin position="360"/>
        <end position="381"/>
    </location>
</feature>
<evidence type="ECO:0000256" key="8">
    <source>
        <dbReference type="SAM" id="MobiDB-lite"/>
    </source>
</evidence>